<protein>
    <submittedName>
        <fullName evidence="3">Uncharacterized protein</fullName>
    </submittedName>
</protein>
<dbReference type="AlphaFoldDB" id="A0A7S2E5D8"/>
<evidence type="ECO:0000256" key="2">
    <source>
        <dbReference type="SAM" id="SignalP"/>
    </source>
</evidence>
<evidence type="ECO:0000256" key="1">
    <source>
        <dbReference type="SAM" id="MobiDB-lite"/>
    </source>
</evidence>
<feature type="chain" id="PRO_5030706308" evidence="2">
    <location>
        <begin position="19"/>
        <end position="395"/>
    </location>
</feature>
<dbReference type="EMBL" id="HBGN01004402">
    <property type="protein sequence ID" value="CAD9316512.1"/>
    <property type="molecule type" value="Transcribed_RNA"/>
</dbReference>
<accession>A0A7S2E5D8</accession>
<proteinExistence type="predicted"/>
<gene>
    <name evidence="3" type="ORF">DBRI1063_LOCUS2919</name>
</gene>
<feature type="region of interest" description="Disordered" evidence="1">
    <location>
        <begin position="239"/>
        <end position="258"/>
    </location>
</feature>
<sequence length="395" mass="43250">MIIASFIMHATMVATASAFSFPSQTTTLQQLQRHGQQQPRYNAILTPSSSFSSSLVVLSAGADGTDVDLEGLKEELTAYLKKREEMNADEAAKEQIGKIVGGTKGNAVLEFVSGSPNKEYKIEEVPNAFDYDEITKYGYGYLVKPIMNAGGRRAMYKLMNMPEPSISTRLTKPKSARKLVIDREGKEDKARYSGLKMTQMLDDDAMARALMEANEKAKRGESLRKKLLEEEYEMPFADKRNVGPRQTPDWTPEKIDEANRKRGEALEWARRARDGEFRKDDDERAAVEGSLRIYASIACLFVSFAFGRSTPAALSLAGINASGEGGLLLDILQVPALALVAAGIGSSIVSGVVLAPGKNRSSLTWFLKGLLGGPLAVLKLRELEGLKTRGESQEE</sequence>
<keyword evidence="2" id="KW-0732">Signal</keyword>
<organism evidence="3">
    <name type="scientific">Ditylum brightwellii</name>
    <dbReference type="NCBI Taxonomy" id="49249"/>
    <lineage>
        <taxon>Eukaryota</taxon>
        <taxon>Sar</taxon>
        <taxon>Stramenopiles</taxon>
        <taxon>Ochrophyta</taxon>
        <taxon>Bacillariophyta</taxon>
        <taxon>Mediophyceae</taxon>
        <taxon>Lithodesmiophycidae</taxon>
        <taxon>Lithodesmiales</taxon>
        <taxon>Lithodesmiaceae</taxon>
        <taxon>Ditylum</taxon>
    </lineage>
</organism>
<feature type="signal peptide" evidence="2">
    <location>
        <begin position="1"/>
        <end position="18"/>
    </location>
</feature>
<reference evidence="3" key="1">
    <citation type="submission" date="2021-01" db="EMBL/GenBank/DDBJ databases">
        <authorList>
            <person name="Corre E."/>
            <person name="Pelletier E."/>
            <person name="Niang G."/>
            <person name="Scheremetjew M."/>
            <person name="Finn R."/>
            <person name="Kale V."/>
            <person name="Holt S."/>
            <person name="Cochrane G."/>
            <person name="Meng A."/>
            <person name="Brown T."/>
            <person name="Cohen L."/>
        </authorList>
    </citation>
    <scope>NUCLEOTIDE SEQUENCE</scope>
    <source>
        <strain evidence="3">Pop2</strain>
    </source>
</reference>
<evidence type="ECO:0000313" key="3">
    <source>
        <dbReference type="EMBL" id="CAD9316512.1"/>
    </source>
</evidence>
<name>A0A7S2E5D8_9STRA</name>